<dbReference type="PANTHER" id="PTHR43056">
    <property type="entry name" value="PEPTIDASE S9 PROLYL OLIGOPEPTIDASE"/>
    <property type="match status" value="1"/>
</dbReference>
<dbReference type="SUPFAM" id="SSF49785">
    <property type="entry name" value="Galactose-binding domain-like"/>
    <property type="match status" value="1"/>
</dbReference>
<dbReference type="Gene3D" id="2.60.120.260">
    <property type="entry name" value="Galactose-binding domain-like"/>
    <property type="match status" value="1"/>
</dbReference>
<dbReference type="Pfam" id="PF02129">
    <property type="entry name" value="Peptidase_S15"/>
    <property type="match status" value="1"/>
</dbReference>
<dbReference type="PANTHER" id="PTHR43056:SF10">
    <property type="entry name" value="COCE_NOND FAMILY, PUTATIVE (AFU_ORTHOLOGUE AFUA_7G00600)-RELATED"/>
    <property type="match status" value="1"/>
</dbReference>
<dbReference type="InterPro" id="IPR005674">
    <property type="entry name" value="CocE/Ser_esterase"/>
</dbReference>
<dbReference type="Gene3D" id="3.40.50.1820">
    <property type="entry name" value="alpha/beta hydrolase"/>
    <property type="match status" value="1"/>
</dbReference>
<organism evidence="3 4">
    <name type="scientific">Paenibacillus illinoisensis</name>
    <dbReference type="NCBI Taxonomy" id="59845"/>
    <lineage>
        <taxon>Bacteria</taxon>
        <taxon>Bacillati</taxon>
        <taxon>Bacillota</taxon>
        <taxon>Bacilli</taxon>
        <taxon>Bacillales</taxon>
        <taxon>Paenibacillaceae</taxon>
        <taxon>Paenibacillus</taxon>
    </lineage>
</organism>
<dbReference type="GO" id="GO:0016787">
    <property type="term" value="F:hydrolase activity"/>
    <property type="evidence" value="ECO:0007669"/>
    <property type="project" value="UniProtKB-KW"/>
</dbReference>
<dbReference type="InterPro" id="IPR050585">
    <property type="entry name" value="Xaa-Pro_dipeptidyl-ppase/CocE"/>
</dbReference>
<accession>A0ABW8HWQ9</accession>
<dbReference type="SMART" id="SM00939">
    <property type="entry name" value="PepX_C"/>
    <property type="match status" value="1"/>
</dbReference>
<dbReference type="InterPro" id="IPR029058">
    <property type="entry name" value="AB_hydrolase_fold"/>
</dbReference>
<dbReference type="InterPro" id="IPR000383">
    <property type="entry name" value="Xaa-Pro-like_dom"/>
</dbReference>
<sequence>MKFGNVVIRRKVPCTMRDGITLYSDIYLPDETGEYPVLLMRQPYGRSIASTVTHAHPVWYASKGYIVVIQDVRGRGESEGVFNPFVQEAEDGFDTIEWSAGLPGSTGKVGMYGFSYQGLTQWAAASLHPPALKAIAPSMCPADMYHGLFYPHGSFALGNHLPWAFQLARDTAQRAGDVQTAEQCSRVMRSPEEMLWKMPLNERHPILEQYFPAFYDWIEHQAYDEYWEQMNWINDIVKEPVPALHIGGWYDGFLMGTLQSFEALQATATPDCFHRLIVGPWAHIPWGRRAGGIDHGEQADGGHHLEQLRWFDYWLKGKEDMELSGELPIRYFDQLSHEWHTAEQLPFLLEDGVSRSEWFYLSGSQTPANGAAGGGRLEKHKEDVEEAVPDVFVFDSRLPMRLDSYLPSDRAAIQERQEILVYTGGPLAEDIPIFGSPELSVQYQTLGGPTDLVAILTTVSEKGTARLLSVGRTEICSEGADASNEWRTAQIRLRPLAATLPAGSYVRLELTGSAFPLFARHPNGVRGEMNSTGTGGLKIATTAVRSTEQDISCLRLPVKR</sequence>
<evidence type="ECO:0000313" key="4">
    <source>
        <dbReference type="Proteomes" id="UP001618531"/>
    </source>
</evidence>
<dbReference type="RefSeq" id="WP_402876573.1">
    <property type="nucleotide sequence ID" value="NZ_JBIYSL010000004.1"/>
</dbReference>
<dbReference type="Proteomes" id="UP001618531">
    <property type="component" value="Unassembled WGS sequence"/>
</dbReference>
<dbReference type="SUPFAM" id="SSF53474">
    <property type="entry name" value="alpha/beta-Hydrolases"/>
    <property type="match status" value="1"/>
</dbReference>
<evidence type="ECO:0000259" key="2">
    <source>
        <dbReference type="SMART" id="SM00939"/>
    </source>
</evidence>
<name>A0ABW8HWQ9_9BACL</name>
<feature type="domain" description="Xaa-Pro dipeptidyl-peptidase C-terminal" evidence="2">
    <location>
        <begin position="308"/>
        <end position="555"/>
    </location>
</feature>
<dbReference type="Pfam" id="PF08530">
    <property type="entry name" value="PepX_C"/>
    <property type="match status" value="1"/>
</dbReference>
<dbReference type="EMBL" id="JBIYSL010000004">
    <property type="protein sequence ID" value="MFK0524115.1"/>
    <property type="molecule type" value="Genomic_DNA"/>
</dbReference>
<proteinExistence type="predicted"/>
<dbReference type="Gene3D" id="1.10.3020.10">
    <property type="entry name" value="alpha-amino acid ester hydrolase ( Helical cap domain)"/>
    <property type="match status" value="1"/>
</dbReference>
<dbReference type="InterPro" id="IPR013736">
    <property type="entry name" value="Xaa-Pro_dipept_C"/>
</dbReference>
<keyword evidence="1 3" id="KW-0378">Hydrolase</keyword>
<comment type="caution">
    <text evidence="3">The sequence shown here is derived from an EMBL/GenBank/DDBJ whole genome shotgun (WGS) entry which is preliminary data.</text>
</comment>
<gene>
    <name evidence="3" type="ORF">ACINKY_18140</name>
</gene>
<keyword evidence="4" id="KW-1185">Reference proteome</keyword>
<protein>
    <submittedName>
        <fullName evidence="3">CocE/NonD family hydrolase</fullName>
    </submittedName>
</protein>
<dbReference type="NCBIfam" id="TIGR00976">
    <property type="entry name" value="CocE_NonD"/>
    <property type="match status" value="1"/>
</dbReference>
<evidence type="ECO:0000313" key="3">
    <source>
        <dbReference type="EMBL" id="MFK0524115.1"/>
    </source>
</evidence>
<reference evidence="3 4" key="1">
    <citation type="submission" date="2024-11" db="EMBL/GenBank/DDBJ databases">
        <title>Identification and Characterization of a Novel Fosfomycin Bacillithiol Transferase FosB8 in Paenibacillus illinoisensis.</title>
        <authorList>
            <person name="Lu W."/>
        </authorList>
    </citation>
    <scope>NUCLEOTIDE SEQUENCE [LARGE SCALE GENOMIC DNA]</scope>
    <source>
        <strain evidence="3 4">WP77</strain>
    </source>
</reference>
<evidence type="ECO:0000256" key="1">
    <source>
        <dbReference type="ARBA" id="ARBA00022801"/>
    </source>
</evidence>
<dbReference type="InterPro" id="IPR008979">
    <property type="entry name" value="Galactose-bd-like_sf"/>
</dbReference>